<proteinExistence type="inferred from homology"/>
<dbReference type="GO" id="GO:0005737">
    <property type="term" value="C:cytoplasm"/>
    <property type="evidence" value="ECO:0007669"/>
    <property type="project" value="TreeGrafter"/>
</dbReference>
<dbReference type="GO" id="GO:0004305">
    <property type="term" value="F:ethanolamine kinase activity"/>
    <property type="evidence" value="ECO:0007669"/>
    <property type="project" value="UniProtKB-EC"/>
</dbReference>
<dbReference type="SUPFAM" id="SSF56112">
    <property type="entry name" value="Protein kinase-like (PK-like)"/>
    <property type="match status" value="1"/>
</dbReference>
<evidence type="ECO:0000256" key="2">
    <source>
        <dbReference type="ARBA" id="ARBA00038211"/>
    </source>
</evidence>
<sequence length="368" mass="41264">MATRALARLQPHVTRVAMTISCPDDVRNFVKECIPKLSSVPADDIHVSHLAGGLTNILYCASHEQSNVHAVVRQFGEGTEAFIDRDAEEFWIAAFMDVYGRCDNGLAYEFLVGYAPPSLEEYKARRSELATALAQFHHRGAMWGRCSPRYANAPNSAKHVFLGSFIESAVQVKDKDLSGFSEEDQASLHRLIEQLPKDAERLLRTIATFEHHLAVGPCHNDANTPNTLLHADTRQIRFIDFEYMQPSFLLADIANTMCEFAGYDGEWERMLTREEKCAFLRRYFEESARLTMGKGATVEGSMEAEVAMMDLLEGVSHVGWAAWAVAQAASSTIDYDFVAYAVRRQGRFASMIEDWEAQVHACVPDLKI</sequence>
<name>A0A7S1QTI2_NEODS</name>
<dbReference type="GO" id="GO:0006646">
    <property type="term" value="P:phosphatidylethanolamine biosynthetic process"/>
    <property type="evidence" value="ECO:0007669"/>
    <property type="project" value="TreeGrafter"/>
</dbReference>
<dbReference type="Gene3D" id="3.30.200.20">
    <property type="entry name" value="Phosphorylase Kinase, domain 1"/>
    <property type="match status" value="1"/>
</dbReference>
<dbReference type="AlphaFoldDB" id="A0A7S1QTI2"/>
<gene>
    <name evidence="4" type="ORF">NDES1114_LOCUS31080</name>
</gene>
<accession>A0A7S1QTI2</accession>
<dbReference type="PANTHER" id="PTHR22603:SF66">
    <property type="entry name" value="ETHANOLAMINE KINASE"/>
    <property type="match status" value="1"/>
</dbReference>
<dbReference type="Pfam" id="PF01633">
    <property type="entry name" value="Choline_kinase"/>
    <property type="match status" value="1"/>
</dbReference>
<comment type="pathway">
    <text evidence="1">Phospholipid metabolism; phosphatidylethanolamine biosynthesis; phosphatidylethanolamine from ethanolamine: step 1/3.</text>
</comment>
<organism evidence="4">
    <name type="scientific">Neobodo designis</name>
    <name type="common">Flagellated protozoan</name>
    <name type="synonym">Bodo designis</name>
    <dbReference type="NCBI Taxonomy" id="312471"/>
    <lineage>
        <taxon>Eukaryota</taxon>
        <taxon>Discoba</taxon>
        <taxon>Euglenozoa</taxon>
        <taxon>Kinetoplastea</taxon>
        <taxon>Metakinetoplastina</taxon>
        <taxon>Neobodonida</taxon>
        <taxon>Neobodo</taxon>
    </lineage>
</organism>
<dbReference type="EC" id="2.7.1.82" evidence="3"/>
<protein>
    <recommendedName>
        <fullName evidence="3">ethanolamine kinase</fullName>
        <ecNumber evidence="3">2.7.1.82</ecNumber>
    </recommendedName>
</protein>
<dbReference type="Gene3D" id="3.90.1200.10">
    <property type="match status" value="1"/>
</dbReference>
<evidence type="ECO:0000313" key="4">
    <source>
        <dbReference type="EMBL" id="CAD9147635.1"/>
    </source>
</evidence>
<dbReference type="PANTHER" id="PTHR22603">
    <property type="entry name" value="CHOLINE/ETHANOALAMINE KINASE"/>
    <property type="match status" value="1"/>
</dbReference>
<evidence type="ECO:0000256" key="1">
    <source>
        <dbReference type="ARBA" id="ARBA00037883"/>
    </source>
</evidence>
<reference evidence="4" key="1">
    <citation type="submission" date="2021-01" db="EMBL/GenBank/DDBJ databases">
        <authorList>
            <person name="Corre E."/>
            <person name="Pelletier E."/>
            <person name="Niang G."/>
            <person name="Scheremetjew M."/>
            <person name="Finn R."/>
            <person name="Kale V."/>
            <person name="Holt S."/>
            <person name="Cochrane G."/>
            <person name="Meng A."/>
            <person name="Brown T."/>
            <person name="Cohen L."/>
        </authorList>
    </citation>
    <scope>NUCLEOTIDE SEQUENCE</scope>
    <source>
        <strain evidence="4">CCAP 1951/1</strain>
    </source>
</reference>
<evidence type="ECO:0000256" key="3">
    <source>
        <dbReference type="ARBA" id="ARBA00038874"/>
    </source>
</evidence>
<dbReference type="EMBL" id="HBGF01046460">
    <property type="protein sequence ID" value="CAD9147635.1"/>
    <property type="molecule type" value="Transcribed_RNA"/>
</dbReference>
<dbReference type="InterPro" id="IPR011009">
    <property type="entry name" value="Kinase-like_dom_sf"/>
</dbReference>
<comment type="similarity">
    <text evidence="2">Belongs to the choline/ethanolamine kinase family.</text>
</comment>